<feature type="domain" description="FAD-binding PCMH-type" evidence="1">
    <location>
        <begin position="4"/>
        <end position="224"/>
    </location>
</feature>
<dbReference type="InterPro" id="IPR036318">
    <property type="entry name" value="FAD-bd_PCMH-like_sf"/>
</dbReference>
<protein>
    <submittedName>
        <fullName evidence="2">FAD binding domain-containing protein</fullName>
    </submittedName>
</protein>
<dbReference type="InterPro" id="IPR036683">
    <property type="entry name" value="CO_DH_flav_C_dom_sf"/>
</dbReference>
<accession>A0A975QJG6</accession>
<proteinExistence type="predicted"/>
<dbReference type="PROSITE" id="PS51387">
    <property type="entry name" value="FAD_PCMH"/>
    <property type="match status" value="1"/>
</dbReference>
<dbReference type="Pfam" id="PF00941">
    <property type="entry name" value="FAD_binding_5"/>
    <property type="match status" value="1"/>
</dbReference>
<dbReference type="EMBL" id="CP074402">
    <property type="protein sequence ID" value="QVJ00110.1"/>
    <property type="molecule type" value="Genomic_DNA"/>
</dbReference>
<dbReference type="InterPro" id="IPR002346">
    <property type="entry name" value="Mopterin_DH_FAD-bd"/>
</dbReference>
<dbReference type="Proteomes" id="UP000682416">
    <property type="component" value="Chromosome"/>
</dbReference>
<gene>
    <name evidence="2" type="ORF">KGD82_14515</name>
</gene>
<dbReference type="SUPFAM" id="SSF56176">
    <property type="entry name" value="FAD-binding/transporter-associated domain-like"/>
    <property type="match status" value="1"/>
</dbReference>
<dbReference type="InterPro" id="IPR005107">
    <property type="entry name" value="CO_DH_flav_C"/>
</dbReference>
<dbReference type="GO" id="GO:0016491">
    <property type="term" value="F:oxidoreductase activity"/>
    <property type="evidence" value="ECO:0007669"/>
    <property type="project" value="InterPro"/>
</dbReference>
<keyword evidence="3" id="KW-1185">Reference proteome</keyword>
<dbReference type="InterPro" id="IPR051312">
    <property type="entry name" value="Diverse_Substr_Oxidored"/>
</dbReference>
<organism evidence="2 3">
    <name type="scientific">Nocardiopsis eucommiae</name>
    <dbReference type="NCBI Taxonomy" id="2831970"/>
    <lineage>
        <taxon>Bacteria</taxon>
        <taxon>Bacillati</taxon>
        <taxon>Actinomycetota</taxon>
        <taxon>Actinomycetes</taxon>
        <taxon>Streptosporangiales</taxon>
        <taxon>Nocardiopsidaceae</taxon>
        <taxon>Nocardiopsis</taxon>
    </lineage>
</organism>
<dbReference type="GO" id="GO:0071949">
    <property type="term" value="F:FAD binding"/>
    <property type="evidence" value="ECO:0007669"/>
    <property type="project" value="InterPro"/>
</dbReference>
<evidence type="ECO:0000313" key="3">
    <source>
        <dbReference type="Proteomes" id="UP000682416"/>
    </source>
</evidence>
<dbReference type="Gene3D" id="3.30.390.50">
    <property type="entry name" value="CO dehydrogenase flavoprotein, C-terminal domain"/>
    <property type="match status" value="1"/>
</dbReference>
<dbReference type="InterPro" id="IPR016169">
    <property type="entry name" value="FAD-bd_PCMH_sub2"/>
</dbReference>
<evidence type="ECO:0000313" key="2">
    <source>
        <dbReference type="EMBL" id="QVJ00110.1"/>
    </source>
</evidence>
<dbReference type="Pfam" id="PF03450">
    <property type="entry name" value="CO_deh_flav_C"/>
    <property type="match status" value="1"/>
</dbReference>
<evidence type="ECO:0000259" key="1">
    <source>
        <dbReference type="PROSITE" id="PS51387"/>
    </source>
</evidence>
<dbReference type="PANTHER" id="PTHR42659">
    <property type="entry name" value="XANTHINE DEHYDROGENASE SUBUNIT C-RELATED"/>
    <property type="match status" value="1"/>
</dbReference>
<reference evidence="2" key="1">
    <citation type="submission" date="2021-05" db="EMBL/GenBank/DDBJ databases">
        <authorList>
            <person name="Kaiqin L."/>
            <person name="Jian G."/>
        </authorList>
    </citation>
    <scope>NUCLEOTIDE SEQUENCE</scope>
    <source>
        <strain evidence="2">HDS5</strain>
    </source>
</reference>
<dbReference type="Gene3D" id="3.30.465.10">
    <property type="match status" value="2"/>
</dbReference>
<dbReference type="SMART" id="SM01092">
    <property type="entry name" value="CO_deh_flav_C"/>
    <property type="match status" value="1"/>
</dbReference>
<sequence>MTTQRGTVPTVTRSTSVAGAARELVEGALPRAGGTDLVTCVEAGVIAPGPLVDLVDVPELRGPRWDGDGAVRIGAMTSVAELGADPLLAEAYPGLVAAARALATPQIRGTATVGGNLLQRNRCPYLRNPAFECFQTGGDSCPARDGDHLRAVVVDLGPCVAPHPSSLAVALLAYDASVVVVERGSGAEVERDLAELYDGTDPTRDHVLAPGDLLVAVALPALVSGGRAAHLRVAGRSRAEWPLVEAVVRLECAEEGRGPVTRASVAVGGVARTPLRLPGVERALVGSVPGRAPGEEVDRALEAIVELCSPLPATGYKVDLLQATVRDVVERALDAPAG</sequence>
<name>A0A975QJG6_9ACTN</name>
<dbReference type="SUPFAM" id="SSF55447">
    <property type="entry name" value="CO dehydrogenase flavoprotein C-terminal domain-like"/>
    <property type="match status" value="1"/>
</dbReference>
<dbReference type="AlphaFoldDB" id="A0A975QJG6"/>
<dbReference type="InterPro" id="IPR016166">
    <property type="entry name" value="FAD-bd_PCMH"/>
</dbReference>
<dbReference type="PANTHER" id="PTHR42659:SF1">
    <property type="entry name" value="OXIDOREDUCTASE"/>
    <property type="match status" value="1"/>
</dbReference>
<dbReference type="KEGG" id="nec:KGD82_14515"/>